<proteinExistence type="inferred from homology"/>
<dbReference type="PANTHER" id="PTHR43201">
    <property type="entry name" value="ACYL-COA SYNTHETASE"/>
    <property type="match status" value="1"/>
</dbReference>
<dbReference type="InterPro" id="IPR025110">
    <property type="entry name" value="AMP-bd_C"/>
</dbReference>
<feature type="domain" description="AMP-dependent synthetase/ligase" evidence="6">
    <location>
        <begin position="2"/>
        <end position="268"/>
    </location>
</feature>
<dbReference type="InterPro" id="IPR045851">
    <property type="entry name" value="AMP-bd_C_sf"/>
</dbReference>
<feature type="domain" description="AMP-binding enzyme C-terminal" evidence="7">
    <location>
        <begin position="318"/>
        <end position="371"/>
    </location>
</feature>
<dbReference type="Pfam" id="PF00501">
    <property type="entry name" value="AMP-binding"/>
    <property type="match status" value="1"/>
</dbReference>
<dbReference type="GO" id="GO:0006631">
    <property type="term" value="P:fatty acid metabolic process"/>
    <property type="evidence" value="ECO:0007669"/>
    <property type="project" value="TreeGrafter"/>
</dbReference>
<dbReference type="GO" id="GO:0031956">
    <property type="term" value="F:medium-chain fatty acid-CoA ligase activity"/>
    <property type="evidence" value="ECO:0007669"/>
    <property type="project" value="TreeGrafter"/>
</dbReference>
<dbReference type="AlphaFoldDB" id="A0A0F8XC83"/>
<keyword evidence="5" id="KW-0067">ATP-binding</keyword>
<dbReference type="InterPro" id="IPR000873">
    <property type="entry name" value="AMP-dep_synth/lig_dom"/>
</dbReference>
<evidence type="ECO:0000259" key="7">
    <source>
        <dbReference type="Pfam" id="PF13193"/>
    </source>
</evidence>
<dbReference type="InterPro" id="IPR010192">
    <property type="entry name" value="MenE"/>
</dbReference>
<keyword evidence="3" id="KW-0436">Ligase</keyword>
<dbReference type="Gene3D" id="3.40.50.12780">
    <property type="entry name" value="N-terminal domain of ligase-like"/>
    <property type="match status" value="1"/>
</dbReference>
<evidence type="ECO:0000256" key="5">
    <source>
        <dbReference type="ARBA" id="ARBA00022840"/>
    </source>
</evidence>
<name>A0A0F8XC83_9ZZZZ</name>
<organism evidence="8">
    <name type="scientific">marine sediment metagenome</name>
    <dbReference type="NCBI Taxonomy" id="412755"/>
    <lineage>
        <taxon>unclassified sequences</taxon>
        <taxon>metagenomes</taxon>
        <taxon>ecological metagenomes</taxon>
    </lineage>
</organism>
<keyword evidence="2" id="KW-0474">Menaquinone biosynthesis</keyword>
<evidence type="ECO:0008006" key="9">
    <source>
        <dbReference type="Google" id="ProtNLM"/>
    </source>
</evidence>
<feature type="non-terminal residue" evidence="8">
    <location>
        <position position="1"/>
    </location>
</feature>
<sequence>GELSQQVRDCGAGLLVTDEPNKAKAADVEGLLAGVRCLPMTELRQRLNGEAVEGLDQVEGSALHSIVYTSGTSGRPKGAMLTFDNHLWSAVGSALNLGLHSDDRWLACLPLFHVGGLAILLRSVIYGIPVVLHDGFDPVAVNRSIDEDGVTIVSVVSNMLLRMLEARGNRPYPASLRCVLVGGGPVPQPLLEECAGRGVPVAQTYGLTEAASQVATLAPEDALRRLGSAGRPLPSTELRIEDDDGGALPAGQAGEIVVRGPTVTPGYFNLPNETQRTLRNGWLHTGDIGYLDSDGYLYVLDRREDLIVSGGENVYPAEVEAVLESHPAVQEAGVIGFPDERWGQRVAATVVPWDGTGASEQELLAFCRSRLA</sequence>
<comment type="caution">
    <text evidence="8">The sequence shown here is derived from an EMBL/GenBank/DDBJ whole genome shotgun (WGS) entry which is preliminary data.</text>
</comment>
<evidence type="ECO:0000259" key="6">
    <source>
        <dbReference type="Pfam" id="PF00501"/>
    </source>
</evidence>
<feature type="non-terminal residue" evidence="8">
    <location>
        <position position="372"/>
    </location>
</feature>
<dbReference type="EMBL" id="LAZR01060079">
    <property type="protein sequence ID" value="KKK66438.1"/>
    <property type="molecule type" value="Genomic_DNA"/>
</dbReference>
<evidence type="ECO:0000256" key="2">
    <source>
        <dbReference type="ARBA" id="ARBA00022428"/>
    </source>
</evidence>
<dbReference type="SUPFAM" id="SSF56801">
    <property type="entry name" value="Acetyl-CoA synthetase-like"/>
    <property type="match status" value="1"/>
</dbReference>
<dbReference type="NCBIfam" id="TIGR01923">
    <property type="entry name" value="menE"/>
    <property type="match status" value="1"/>
</dbReference>
<evidence type="ECO:0000313" key="8">
    <source>
        <dbReference type="EMBL" id="KKK66438.1"/>
    </source>
</evidence>
<reference evidence="8" key="1">
    <citation type="journal article" date="2015" name="Nature">
        <title>Complex archaea that bridge the gap between prokaryotes and eukaryotes.</title>
        <authorList>
            <person name="Spang A."/>
            <person name="Saw J.H."/>
            <person name="Jorgensen S.L."/>
            <person name="Zaremba-Niedzwiedzka K."/>
            <person name="Martijn J."/>
            <person name="Lind A.E."/>
            <person name="van Eijk R."/>
            <person name="Schleper C."/>
            <person name="Guy L."/>
            <person name="Ettema T.J."/>
        </authorList>
    </citation>
    <scope>NUCLEOTIDE SEQUENCE</scope>
</reference>
<dbReference type="GO" id="GO:0005524">
    <property type="term" value="F:ATP binding"/>
    <property type="evidence" value="ECO:0007669"/>
    <property type="project" value="UniProtKB-KW"/>
</dbReference>
<dbReference type="PROSITE" id="PS00455">
    <property type="entry name" value="AMP_BINDING"/>
    <property type="match status" value="1"/>
</dbReference>
<evidence type="ECO:0000256" key="4">
    <source>
        <dbReference type="ARBA" id="ARBA00022741"/>
    </source>
</evidence>
<accession>A0A0F8XC83</accession>
<evidence type="ECO:0000256" key="1">
    <source>
        <dbReference type="ARBA" id="ARBA00006432"/>
    </source>
</evidence>
<comment type="similarity">
    <text evidence="1">Belongs to the ATP-dependent AMP-binding enzyme family.</text>
</comment>
<dbReference type="GO" id="GO:0008756">
    <property type="term" value="F:o-succinylbenzoate-CoA ligase activity"/>
    <property type="evidence" value="ECO:0007669"/>
    <property type="project" value="InterPro"/>
</dbReference>
<keyword evidence="4" id="KW-0547">Nucleotide-binding</keyword>
<gene>
    <name evidence="8" type="ORF">LCGC14_2964090</name>
</gene>
<dbReference type="Pfam" id="PF13193">
    <property type="entry name" value="AMP-binding_C"/>
    <property type="match status" value="1"/>
</dbReference>
<dbReference type="PANTHER" id="PTHR43201:SF5">
    <property type="entry name" value="MEDIUM-CHAIN ACYL-COA LIGASE ACSF2, MITOCHONDRIAL"/>
    <property type="match status" value="1"/>
</dbReference>
<dbReference type="InterPro" id="IPR020845">
    <property type="entry name" value="AMP-binding_CS"/>
</dbReference>
<dbReference type="InterPro" id="IPR042099">
    <property type="entry name" value="ANL_N_sf"/>
</dbReference>
<evidence type="ECO:0000256" key="3">
    <source>
        <dbReference type="ARBA" id="ARBA00022598"/>
    </source>
</evidence>
<dbReference type="GO" id="GO:0009234">
    <property type="term" value="P:menaquinone biosynthetic process"/>
    <property type="evidence" value="ECO:0007669"/>
    <property type="project" value="UniProtKB-KW"/>
</dbReference>
<protein>
    <recommendedName>
        <fullName evidence="9">AMP-dependent synthetase/ligase domain-containing protein</fullName>
    </recommendedName>
</protein>
<dbReference type="Gene3D" id="3.30.300.30">
    <property type="match status" value="1"/>
</dbReference>